<dbReference type="Gene3D" id="3.40.30.10">
    <property type="entry name" value="Glutaredoxin"/>
    <property type="match status" value="1"/>
</dbReference>
<accession>A0AA94HGC8</accession>
<evidence type="ECO:0000259" key="1">
    <source>
        <dbReference type="Pfam" id="PF00085"/>
    </source>
</evidence>
<evidence type="ECO:0000313" key="2">
    <source>
        <dbReference type="EMBL" id="SFK83393.1"/>
    </source>
</evidence>
<protein>
    <submittedName>
        <fullName evidence="2">Thioredoxin</fullName>
    </submittedName>
</protein>
<evidence type="ECO:0000313" key="3">
    <source>
        <dbReference type="Proteomes" id="UP000183090"/>
    </source>
</evidence>
<reference evidence="2 3" key="1">
    <citation type="submission" date="2016-10" db="EMBL/GenBank/DDBJ databases">
        <authorList>
            <person name="Varghese N."/>
            <person name="Submissions S."/>
        </authorList>
    </citation>
    <scope>NUCLEOTIDE SEQUENCE [LARGE SCALE GENOMIC DNA]</scope>
    <source>
        <strain evidence="2 3">CGMCC 1.6501</strain>
    </source>
</reference>
<organism evidence="2 3">
    <name type="scientific">Salinicoccus halodurans</name>
    <dbReference type="NCBI Taxonomy" id="407035"/>
    <lineage>
        <taxon>Bacteria</taxon>
        <taxon>Bacillati</taxon>
        <taxon>Bacillota</taxon>
        <taxon>Bacilli</taxon>
        <taxon>Bacillales</taxon>
        <taxon>Staphylococcaceae</taxon>
        <taxon>Salinicoccus</taxon>
    </lineage>
</organism>
<name>A0AA94HGC8_9STAP</name>
<dbReference type="Proteomes" id="UP000183090">
    <property type="component" value="Unassembled WGS sequence"/>
</dbReference>
<feature type="domain" description="Thioredoxin" evidence="1">
    <location>
        <begin position="13"/>
        <end position="99"/>
    </location>
</feature>
<dbReference type="CDD" id="cd02947">
    <property type="entry name" value="TRX_family"/>
    <property type="match status" value="1"/>
</dbReference>
<dbReference type="Pfam" id="PF00085">
    <property type="entry name" value="Thioredoxin"/>
    <property type="match status" value="1"/>
</dbReference>
<dbReference type="AlphaFoldDB" id="A0AA94HGC8"/>
<gene>
    <name evidence="2" type="ORF">SAMN05216235_1953</name>
</gene>
<dbReference type="EMBL" id="FOTB01000004">
    <property type="protein sequence ID" value="SFK83393.1"/>
    <property type="molecule type" value="Genomic_DNA"/>
</dbReference>
<comment type="caution">
    <text evidence="2">The sequence shown here is derived from an EMBL/GenBank/DDBJ whole genome shotgun (WGS) entry which is preliminary data.</text>
</comment>
<proteinExistence type="predicted"/>
<dbReference type="InterPro" id="IPR036249">
    <property type="entry name" value="Thioredoxin-like_sf"/>
</dbReference>
<sequence>MMKEEISSLDITSHIQSEDKFILYGYAPICANCTIAERMLGIVSEMKGFDYTSINLNFHKDLIEKYQIRSAPALLFFSRGELVREVYAFQSVTYLSEVIEEFMVDR</sequence>
<dbReference type="RefSeq" id="WP_052749811.1">
    <property type="nucleotide sequence ID" value="NZ_CP011366.1"/>
</dbReference>
<dbReference type="SUPFAM" id="SSF52833">
    <property type="entry name" value="Thioredoxin-like"/>
    <property type="match status" value="1"/>
</dbReference>
<dbReference type="InterPro" id="IPR013766">
    <property type="entry name" value="Thioredoxin_domain"/>
</dbReference>